<reference evidence="2" key="2">
    <citation type="submission" date="2015-03" db="UniProtKB">
        <authorList>
            <consortium name="EnsemblPlants"/>
        </authorList>
    </citation>
    <scope>IDENTIFICATION</scope>
</reference>
<protein>
    <submittedName>
        <fullName evidence="2">Uncharacterized protein</fullName>
    </submittedName>
</protein>
<dbReference type="HOGENOM" id="CLU_2675002_0_0_1"/>
<dbReference type="Gramene" id="OBART05G17940.1">
    <property type="protein sequence ID" value="OBART05G17940.1"/>
    <property type="gene ID" value="OBART05G17940"/>
</dbReference>
<proteinExistence type="predicted"/>
<dbReference type="AlphaFoldDB" id="A0A0D3G844"/>
<feature type="region of interest" description="Disordered" evidence="1">
    <location>
        <begin position="1"/>
        <end position="32"/>
    </location>
</feature>
<sequence length="75" mass="8028">MMMMHDDDDDRRSGGKRGGGGGGRGEKRKKKSRFYSIAEAAVNHVPAAWAGPHVSASPTPPACFSAQIIEEPTPY</sequence>
<dbReference type="EnsemblPlants" id="OBART05G17940.1">
    <property type="protein sequence ID" value="OBART05G17940.1"/>
    <property type="gene ID" value="OBART05G17940"/>
</dbReference>
<dbReference type="PaxDb" id="65489-OBART05G17940.1"/>
<keyword evidence="3" id="KW-1185">Reference proteome</keyword>
<reference evidence="2" key="1">
    <citation type="journal article" date="2009" name="Rice">
        <title>De Novo Next Generation Sequencing of Plant Genomes.</title>
        <authorList>
            <person name="Rounsley S."/>
            <person name="Marri P.R."/>
            <person name="Yu Y."/>
            <person name="He R."/>
            <person name="Sisneros N."/>
            <person name="Goicoechea J.L."/>
            <person name="Lee S.J."/>
            <person name="Angelova A."/>
            <person name="Kudrna D."/>
            <person name="Luo M."/>
            <person name="Affourtit J."/>
            <person name="Desany B."/>
            <person name="Knight J."/>
            <person name="Niazi F."/>
            <person name="Egholm M."/>
            <person name="Wing R.A."/>
        </authorList>
    </citation>
    <scope>NUCLEOTIDE SEQUENCE [LARGE SCALE GENOMIC DNA]</scope>
    <source>
        <strain evidence="2">cv. IRGC 105608</strain>
    </source>
</reference>
<name>A0A0D3G844_9ORYZ</name>
<accession>A0A0D3G844</accession>
<dbReference type="Proteomes" id="UP000026960">
    <property type="component" value="Chromosome 5"/>
</dbReference>
<evidence type="ECO:0000313" key="3">
    <source>
        <dbReference type="Proteomes" id="UP000026960"/>
    </source>
</evidence>
<organism evidence="2">
    <name type="scientific">Oryza barthii</name>
    <dbReference type="NCBI Taxonomy" id="65489"/>
    <lineage>
        <taxon>Eukaryota</taxon>
        <taxon>Viridiplantae</taxon>
        <taxon>Streptophyta</taxon>
        <taxon>Embryophyta</taxon>
        <taxon>Tracheophyta</taxon>
        <taxon>Spermatophyta</taxon>
        <taxon>Magnoliopsida</taxon>
        <taxon>Liliopsida</taxon>
        <taxon>Poales</taxon>
        <taxon>Poaceae</taxon>
        <taxon>BOP clade</taxon>
        <taxon>Oryzoideae</taxon>
        <taxon>Oryzeae</taxon>
        <taxon>Oryzinae</taxon>
        <taxon>Oryza</taxon>
    </lineage>
</organism>
<evidence type="ECO:0000256" key="1">
    <source>
        <dbReference type="SAM" id="MobiDB-lite"/>
    </source>
</evidence>
<evidence type="ECO:0000313" key="2">
    <source>
        <dbReference type="EnsemblPlants" id="OBART05G17940.1"/>
    </source>
</evidence>